<feature type="transmembrane region" description="Helical" evidence="6">
    <location>
        <begin position="49"/>
        <end position="67"/>
    </location>
</feature>
<feature type="transmembrane region" description="Helical" evidence="6">
    <location>
        <begin position="102"/>
        <end position="124"/>
    </location>
</feature>
<feature type="transmembrane region" description="Helical" evidence="6">
    <location>
        <begin position="74"/>
        <end position="90"/>
    </location>
</feature>
<evidence type="ECO:0008006" key="9">
    <source>
        <dbReference type="Google" id="ProtNLM"/>
    </source>
</evidence>
<feature type="transmembrane region" description="Helical" evidence="6">
    <location>
        <begin position="136"/>
        <end position="162"/>
    </location>
</feature>
<keyword evidence="2" id="KW-0813">Transport</keyword>
<dbReference type="GO" id="GO:0016020">
    <property type="term" value="C:membrane"/>
    <property type="evidence" value="ECO:0007669"/>
    <property type="project" value="UniProtKB-SubCell"/>
</dbReference>
<name>A0A2T3ZAR6_TRIA4</name>
<evidence type="ECO:0000256" key="3">
    <source>
        <dbReference type="ARBA" id="ARBA00022692"/>
    </source>
</evidence>
<dbReference type="OrthoDB" id="440755at2759"/>
<dbReference type="InterPro" id="IPR036259">
    <property type="entry name" value="MFS_trans_sf"/>
</dbReference>
<keyword evidence="8" id="KW-1185">Reference proteome</keyword>
<dbReference type="EMBL" id="KZ679261">
    <property type="protein sequence ID" value="PTB41895.1"/>
    <property type="molecule type" value="Genomic_DNA"/>
</dbReference>
<sequence>MVISKFRRNPSYYGIFLRQYGTVYLMLLTGSQFLVQIQGKSALIASVEYLPFAIAPLIVMPVFGVLHNKVDPKWVITAGEAIVIVGNVLFSRNSFDTAYWRFMFPATILISVGTAAFFVNNINIAVAGAPKADQGLVAVVVQSVSQASVAIAFSISGSFLTGKTPTALLQGYRNAFYCACGFPGAALLITIALLRKRDLAIPDGSSESSGN</sequence>
<dbReference type="PANTHER" id="PTHR42718">
    <property type="entry name" value="MAJOR FACILITATOR SUPERFAMILY MULTIDRUG TRANSPORTER MFSC"/>
    <property type="match status" value="1"/>
</dbReference>
<evidence type="ECO:0000313" key="8">
    <source>
        <dbReference type="Proteomes" id="UP000240493"/>
    </source>
</evidence>
<organism evidence="7 8">
    <name type="scientific">Trichoderma asperellum (strain ATCC 204424 / CBS 433.97 / NBRC 101777)</name>
    <dbReference type="NCBI Taxonomy" id="1042311"/>
    <lineage>
        <taxon>Eukaryota</taxon>
        <taxon>Fungi</taxon>
        <taxon>Dikarya</taxon>
        <taxon>Ascomycota</taxon>
        <taxon>Pezizomycotina</taxon>
        <taxon>Sordariomycetes</taxon>
        <taxon>Hypocreomycetidae</taxon>
        <taxon>Hypocreales</taxon>
        <taxon>Hypocreaceae</taxon>
        <taxon>Trichoderma</taxon>
    </lineage>
</organism>
<evidence type="ECO:0000256" key="1">
    <source>
        <dbReference type="ARBA" id="ARBA00004141"/>
    </source>
</evidence>
<dbReference type="GO" id="GO:0022857">
    <property type="term" value="F:transmembrane transporter activity"/>
    <property type="evidence" value="ECO:0007669"/>
    <property type="project" value="InterPro"/>
</dbReference>
<evidence type="ECO:0000256" key="6">
    <source>
        <dbReference type="SAM" id="Phobius"/>
    </source>
</evidence>
<feature type="transmembrane region" description="Helical" evidence="6">
    <location>
        <begin position="174"/>
        <end position="194"/>
    </location>
</feature>
<dbReference type="Proteomes" id="UP000240493">
    <property type="component" value="Unassembled WGS sequence"/>
</dbReference>
<evidence type="ECO:0000256" key="4">
    <source>
        <dbReference type="ARBA" id="ARBA00022989"/>
    </source>
</evidence>
<comment type="subcellular location">
    <subcellularLocation>
        <location evidence="1">Membrane</location>
        <topology evidence="1">Multi-pass membrane protein</topology>
    </subcellularLocation>
</comment>
<proteinExistence type="predicted"/>
<feature type="transmembrane region" description="Helical" evidence="6">
    <location>
        <begin position="12"/>
        <end position="37"/>
    </location>
</feature>
<reference evidence="7 8" key="1">
    <citation type="submission" date="2016-07" db="EMBL/GenBank/DDBJ databases">
        <title>Multiple horizontal gene transfer events from other fungi enriched the ability of initially mycotrophic Trichoderma (Ascomycota) to feed on dead plant biomass.</title>
        <authorList>
            <consortium name="DOE Joint Genome Institute"/>
            <person name="Aerts A."/>
            <person name="Atanasova L."/>
            <person name="Chenthamara K."/>
            <person name="Zhang J."/>
            <person name="Grujic M."/>
            <person name="Henrissat B."/>
            <person name="Kuo A."/>
            <person name="Salamov A."/>
            <person name="Lipzen A."/>
            <person name="Labutti K."/>
            <person name="Barry K."/>
            <person name="Miao Y."/>
            <person name="Rahimi M.J."/>
            <person name="Shen Q."/>
            <person name="Grigoriev I.V."/>
            <person name="Kubicek C.P."/>
            <person name="Druzhinina I.S."/>
        </authorList>
    </citation>
    <scope>NUCLEOTIDE SEQUENCE [LARGE SCALE GENOMIC DNA]</scope>
    <source>
        <strain evidence="7 8">CBS 433.97</strain>
    </source>
</reference>
<dbReference type="SUPFAM" id="SSF103473">
    <property type="entry name" value="MFS general substrate transporter"/>
    <property type="match status" value="1"/>
</dbReference>
<evidence type="ECO:0000313" key="7">
    <source>
        <dbReference type="EMBL" id="PTB41895.1"/>
    </source>
</evidence>
<dbReference type="Pfam" id="PF07690">
    <property type="entry name" value="MFS_1"/>
    <property type="match status" value="1"/>
</dbReference>
<evidence type="ECO:0000256" key="2">
    <source>
        <dbReference type="ARBA" id="ARBA00022448"/>
    </source>
</evidence>
<dbReference type="AlphaFoldDB" id="A0A2T3ZAR6"/>
<accession>A0A2T3ZAR6</accession>
<keyword evidence="5 6" id="KW-0472">Membrane</keyword>
<dbReference type="InterPro" id="IPR011701">
    <property type="entry name" value="MFS"/>
</dbReference>
<keyword evidence="4 6" id="KW-1133">Transmembrane helix</keyword>
<gene>
    <name evidence="7" type="ORF">M441DRAFT_27041</name>
</gene>
<dbReference type="PANTHER" id="PTHR42718:SF9">
    <property type="entry name" value="MAJOR FACILITATOR SUPERFAMILY MULTIDRUG TRANSPORTER MFSC"/>
    <property type="match status" value="1"/>
</dbReference>
<protein>
    <recommendedName>
        <fullName evidence="9">Major facilitator superfamily (MFS) profile domain-containing protein</fullName>
    </recommendedName>
</protein>
<dbReference type="Gene3D" id="1.20.1250.20">
    <property type="entry name" value="MFS general substrate transporter like domains"/>
    <property type="match status" value="1"/>
</dbReference>
<keyword evidence="3 6" id="KW-0812">Transmembrane</keyword>
<evidence type="ECO:0000256" key="5">
    <source>
        <dbReference type="ARBA" id="ARBA00023136"/>
    </source>
</evidence>